<dbReference type="Pfam" id="PF24481">
    <property type="entry name" value="CT398_CC"/>
    <property type="match status" value="1"/>
</dbReference>
<feature type="domain" description="C4-type zinc ribbon" evidence="2">
    <location>
        <begin position="204"/>
        <end position="238"/>
    </location>
</feature>
<protein>
    <recommendedName>
        <fullName evidence="6">C4-type zinc ribbon domain-containing protein</fullName>
    </recommendedName>
</protein>
<evidence type="ECO:0000259" key="2">
    <source>
        <dbReference type="Pfam" id="PF02591"/>
    </source>
</evidence>
<dbReference type="InterPro" id="IPR003743">
    <property type="entry name" value="Zf-RING_7"/>
</dbReference>
<evidence type="ECO:0008006" key="6">
    <source>
        <dbReference type="Google" id="ProtNLM"/>
    </source>
</evidence>
<proteinExistence type="predicted"/>
<gene>
    <name evidence="4" type="ORF">GCM10011584_29350</name>
</gene>
<organism evidence="4 5">
    <name type="scientific">Nocardioides phosphati</name>
    <dbReference type="NCBI Taxonomy" id="1867775"/>
    <lineage>
        <taxon>Bacteria</taxon>
        <taxon>Bacillati</taxon>
        <taxon>Actinomycetota</taxon>
        <taxon>Actinomycetes</taxon>
        <taxon>Propionibacteriales</taxon>
        <taxon>Nocardioidaceae</taxon>
        <taxon>Nocardioides</taxon>
    </lineage>
</organism>
<keyword evidence="5" id="KW-1185">Reference proteome</keyword>
<dbReference type="Gene3D" id="1.10.287.1490">
    <property type="match status" value="1"/>
</dbReference>
<dbReference type="Pfam" id="PF02591">
    <property type="entry name" value="Zn_ribbon_9"/>
    <property type="match status" value="1"/>
</dbReference>
<reference evidence="5" key="1">
    <citation type="journal article" date="2019" name="Int. J. Syst. Evol. Microbiol.">
        <title>The Global Catalogue of Microorganisms (GCM) 10K type strain sequencing project: providing services to taxonomists for standard genome sequencing and annotation.</title>
        <authorList>
            <consortium name="The Broad Institute Genomics Platform"/>
            <consortium name="The Broad Institute Genome Sequencing Center for Infectious Disease"/>
            <person name="Wu L."/>
            <person name="Ma J."/>
        </authorList>
    </citation>
    <scope>NUCLEOTIDE SEQUENCE [LARGE SCALE GENOMIC DNA]</scope>
    <source>
        <strain evidence="5">CGMCC 4.7371</strain>
    </source>
</reference>
<dbReference type="EMBL" id="BMNI01000009">
    <property type="protein sequence ID" value="GGO92599.1"/>
    <property type="molecule type" value="Genomic_DNA"/>
</dbReference>
<dbReference type="Proteomes" id="UP000655410">
    <property type="component" value="Unassembled WGS sequence"/>
</dbReference>
<dbReference type="RefSeq" id="WP_229662913.1">
    <property type="nucleotide sequence ID" value="NZ_BMNI01000009.1"/>
</dbReference>
<feature type="coiled-coil region" evidence="1">
    <location>
        <begin position="51"/>
        <end position="152"/>
    </location>
</feature>
<evidence type="ECO:0000313" key="4">
    <source>
        <dbReference type="EMBL" id="GGO92599.1"/>
    </source>
</evidence>
<dbReference type="InterPro" id="IPR056003">
    <property type="entry name" value="CT398_CC_hairpin"/>
</dbReference>
<evidence type="ECO:0000256" key="1">
    <source>
        <dbReference type="SAM" id="Coils"/>
    </source>
</evidence>
<comment type="caution">
    <text evidence="4">The sequence shown here is derived from an EMBL/GenBank/DDBJ whole genome shotgun (WGS) entry which is preliminary data.</text>
</comment>
<evidence type="ECO:0000259" key="3">
    <source>
        <dbReference type="Pfam" id="PF24481"/>
    </source>
</evidence>
<evidence type="ECO:0000313" key="5">
    <source>
        <dbReference type="Proteomes" id="UP000655410"/>
    </source>
</evidence>
<keyword evidence="1" id="KW-0175">Coiled coil</keyword>
<name>A0ABQ2ND06_9ACTN</name>
<feature type="domain" description="CT398-like coiled coil hairpin" evidence="3">
    <location>
        <begin position="14"/>
        <end position="194"/>
    </location>
</feature>
<sequence length="246" mass="27395">MKADPAIQAQLLDVAELDARIAQLTHQLKSLPEIAALAALADEESERTNRMRDAKIRVDDLTKEQKKADADVEQVKTRRERDRSRLEQGVITDPKQIQAMTHELESLERRIGVLEDEELEVMEMLEAAQMELDRAEAEVADSVSRREELEARRAEKSVSIERELDGARRRRAEAVNGVDAPLLALYDRLHESRGIGAAALRARTCGGCQLNLNAGDLAVLAKAPADEVLRCPECDRILVRTSESGI</sequence>
<accession>A0ABQ2ND06</accession>